<name>A0A1I6LUT8_9EURY</name>
<dbReference type="RefSeq" id="WP_089817495.1">
    <property type="nucleotide sequence ID" value="NZ_FOZK01000003.1"/>
</dbReference>
<dbReference type="SUPFAM" id="SSF53335">
    <property type="entry name" value="S-adenosyl-L-methionine-dependent methyltransferases"/>
    <property type="match status" value="1"/>
</dbReference>
<feature type="domain" description="DUF8157" evidence="3">
    <location>
        <begin position="398"/>
        <end position="489"/>
    </location>
</feature>
<organism evidence="4 5">
    <name type="scientific">Halomicrobium zhouii</name>
    <dbReference type="NCBI Taxonomy" id="767519"/>
    <lineage>
        <taxon>Archaea</taxon>
        <taxon>Methanobacteriati</taxon>
        <taxon>Methanobacteriota</taxon>
        <taxon>Stenosarchaea group</taxon>
        <taxon>Halobacteria</taxon>
        <taxon>Halobacteriales</taxon>
        <taxon>Haloarculaceae</taxon>
        <taxon>Halomicrobium</taxon>
    </lineage>
</organism>
<feature type="domain" description="DUF8157" evidence="2">
    <location>
        <begin position="6"/>
        <end position="57"/>
    </location>
</feature>
<dbReference type="OrthoDB" id="117536at2157"/>
<sequence>MNPDQREQVLSNAKYLRNVRPLDPDEISEYVEGQPHPAVVRQVIREEAFDLGVVERDDGTFEPAPEEPISVAFHGVETFPERHAATLEELLVEEFGVDWPDGESGERLRDRIRQVKDRYLRQVDVTYDELTALGYAIYHLPDYYATTQYVLADLARDGLIERPLRVLDVGAGVGGPALGLLDLLPEDALVDYHAVEPSDAADVLERMLEGYGPNVRTTVHRETAEAFEPGSADADGSGGASESGSGSEGGTDGGFDLILFGNVLSELADPGAVVRRYLDALATDGSLVALAPADRNTAIELREIERDVADRGPATVYAPTVRLWHGESPEGESWSFDVEPDLAVPEFQRRLDEAATDPDHEPGEFVNVDVQYAYSVLRRDGERAIEAQGSREFAAKMADAEDHVTERVNLVAVKLSNDLSEGGNPLFLIGDGSQETDHFAVLTDESTLNADLRRADYGDLLFFENALVLWNDDEAAYNVVVDGETVVDAAS</sequence>
<evidence type="ECO:0000313" key="5">
    <source>
        <dbReference type="Proteomes" id="UP000199062"/>
    </source>
</evidence>
<dbReference type="STRING" id="767519.SAMN05216559_3158"/>
<reference evidence="4 5" key="1">
    <citation type="submission" date="2016-10" db="EMBL/GenBank/DDBJ databases">
        <authorList>
            <person name="de Groot N.N."/>
        </authorList>
    </citation>
    <scope>NUCLEOTIDE SEQUENCE [LARGE SCALE GENOMIC DNA]</scope>
    <source>
        <strain evidence="4 5">CGMCC 1.10457</strain>
    </source>
</reference>
<keyword evidence="5" id="KW-1185">Reference proteome</keyword>
<dbReference type="InterPro" id="IPR058959">
    <property type="entry name" value="DUF8157_C"/>
</dbReference>
<evidence type="ECO:0000313" key="4">
    <source>
        <dbReference type="EMBL" id="SFS07130.1"/>
    </source>
</evidence>
<feature type="compositionally biased region" description="Gly residues" evidence="1">
    <location>
        <begin position="236"/>
        <end position="249"/>
    </location>
</feature>
<protein>
    <recommendedName>
        <fullName evidence="6">Methyltransferase domain-containing protein</fullName>
    </recommendedName>
</protein>
<dbReference type="Proteomes" id="UP000199062">
    <property type="component" value="Unassembled WGS sequence"/>
</dbReference>
<dbReference type="Pfam" id="PF26486">
    <property type="entry name" value="DUF8157"/>
    <property type="match status" value="1"/>
</dbReference>
<dbReference type="EMBL" id="FOZK01000003">
    <property type="protein sequence ID" value="SFS07130.1"/>
    <property type="molecule type" value="Genomic_DNA"/>
</dbReference>
<dbReference type="InterPro" id="IPR029063">
    <property type="entry name" value="SAM-dependent_MTases_sf"/>
</dbReference>
<accession>A0A1I6LUT8</accession>
<proteinExistence type="predicted"/>
<dbReference type="CDD" id="cd02440">
    <property type="entry name" value="AdoMet_MTases"/>
    <property type="match status" value="1"/>
</dbReference>
<evidence type="ECO:0000259" key="3">
    <source>
        <dbReference type="Pfam" id="PF26487"/>
    </source>
</evidence>
<dbReference type="Pfam" id="PF26487">
    <property type="entry name" value="DUF8157_C"/>
    <property type="match status" value="1"/>
</dbReference>
<evidence type="ECO:0008006" key="6">
    <source>
        <dbReference type="Google" id="ProtNLM"/>
    </source>
</evidence>
<dbReference type="Gene3D" id="3.40.50.150">
    <property type="entry name" value="Vaccinia Virus protein VP39"/>
    <property type="match status" value="1"/>
</dbReference>
<dbReference type="Pfam" id="PF13489">
    <property type="entry name" value="Methyltransf_23"/>
    <property type="match status" value="1"/>
</dbReference>
<evidence type="ECO:0000256" key="1">
    <source>
        <dbReference type="SAM" id="MobiDB-lite"/>
    </source>
</evidence>
<evidence type="ECO:0000259" key="2">
    <source>
        <dbReference type="Pfam" id="PF26486"/>
    </source>
</evidence>
<dbReference type="AlphaFoldDB" id="A0A1I6LUT8"/>
<dbReference type="InterPro" id="IPR058470">
    <property type="entry name" value="DUF8157_N"/>
</dbReference>
<gene>
    <name evidence="4" type="ORF">SAMN05216559_3158</name>
</gene>
<feature type="region of interest" description="Disordered" evidence="1">
    <location>
        <begin position="227"/>
        <end position="249"/>
    </location>
</feature>